<dbReference type="Gene3D" id="3.30.1360.70">
    <property type="entry name" value="Arginyl tRNA synthetase N-terminal domain"/>
    <property type="match status" value="1"/>
</dbReference>
<proteinExistence type="inferred from homology"/>
<evidence type="ECO:0000256" key="5">
    <source>
        <dbReference type="ARBA" id="ARBA00022741"/>
    </source>
</evidence>
<dbReference type="CDD" id="cd00671">
    <property type="entry name" value="ArgRS_core"/>
    <property type="match status" value="1"/>
</dbReference>
<evidence type="ECO:0000256" key="10">
    <source>
        <dbReference type="HAMAP-Rule" id="MF_00123"/>
    </source>
</evidence>
<gene>
    <name evidence="10" type="primary">argS</name>
    <name evidence="12" type="ORF">GWK63_03250</name>
</gene>
<dbReference type="InterPro" id="IPR036695">
    <property type="entry name" value="Arg-tRNA-synth_N_sf"/>
</dbReference>
<comment type="catalytic activity">
    <reaction evidence="9 10">
        <text>tRNA(Arg) + L-arginine + ATP = L-arginyl-tRNA(Arg) + AMP + diphosphate</text>
        <dbReference type="Rhea" id="RHEA:20301"/>
        <dbReference type="Rhea" id="RHEA-COMP:9658"/>
        <dbReference type="Rhea" id="RHEA-COMP:9673"/>
        <dbReference type="ChEBI" id="CHEBI:30616"/>
        <dbReference type="ChEBI" id="CHEBI:32682"/>
        <dbReference type="ChEBI" id="CHEBI:33019"/>
        <dbReference type="ChEBI" id="CHEBI:78442"/>
        <dbReference type="ChEBI" id="CHEBI:78513"/>
        <dbReference type="ChEBI" id="CHEBI:456215"/>
        <dbReference type="EC" id="6.1.1.19"/>
    </reaction>
</comment>
<dbReference type="Pfam" id="PF05746">
    <property type="entry name" value="DALR_1"/>
    <property type="match status" value="1"/>
</dbReference>
<dbReference type="SUPFAM" id="SSF55190">
    <property type="entry name" value="Arginyl-tRNA synthetase (ArgRS), N-terminal 'additional' domain"/>
    <property type="match status" value="1"/>
</dbReference>
<organism evidence="12 13">
    <name type="scientific">Komagataeibacter rhaeticus</name>
    <dbReference type="NCBI Taxonomy" id="215221"/>
    <lineage>
        <taxon>Bacteria</taxon>
        <taxon>Pseudomonadati</taxon>
        <taxon>Pseudomonadota</taxon>
        <taxon>Alphaproteobacteria</taxon>
        <taxon>Acetobacterales</taxon>
        <taxon>Acetobacteraceae</taxon>
        <taxon>Komagataeibacter</taxon>
    </lineage>
</organism>
<dbReference type="HAMAP" id="MF_00123">
    <property type="entry name" value="Arg_tRNA_synth"/>
    <property type="match status" value="1"/>
</dbReference>
<comment type="subcellular location">
    <subcellularLocation>
        <location evidence="1 10">Cytoplasm</location>
    </subcellularLocation>
</comment>
<dbReference type="SUPFAM" id="SSF52374">
    <property type="entry name" value="Nucleotidylyl transferase"/>
    <property type="match status" value="1"/>
</dbReference>
<evidence type="ECO:0000256" key="8">
    <source>
        <dbReference type="ARBA" id="ARBA00023146"/>
    </source>
</evidence>
<dbReference type="SMART" id="SM01016">
    <property type="entry name" value="Arg_tRNA_synt_N"/>
    <property type="match status" value="1"/>
</dbReference>
<dbReference type="InterPro" id="IPR014729">
    <property type="entry name" value="Rossmann-like_a/b/a_fold"/>
</dbReference>
<comment type="subunit">
    <text evidence="10">Monomer.</text>
</comment>
<dbReference type="Pfam" id="PF00750">
    <property type="entry name" value="tRNA-synt_1d"/>
    <property type="match status" value="1"/>
</dbReference>
<sequence length="601" mass="64860">MSDCLFARYLTHVRDALRTIMPDLPDAALARVEVTPTRDPAHGDLATNAALVISKAARRRPAEIAAGLVTALATVPGIARAEVAGPGFVNMHLTPAVWQGVARAVLAAGEGYGTSTAGNGVKVNVEYVSANPTGPMHVGHCRGAVVGDVLANLLAKAGYAVTKEYYINDAGAQVIALAWATYWRYLQALGTSVSEAEFAQSVPGGAIQYGGDYLVPVGRALAERHGDALAAPGLRPAEPALWLDTVKTEAVDTMMGMIREDLAALGVHHDVFTSEAKILADGETDRAIAALDAKGLIYEGVLEPPKGKLPDDWEARPQTLFRSTEFGDDVDRPLRKSDGSNTYFANDIGYHADKIRRGADVLVDVWGADHGGYVTRMKAAVAALATDGRPVLDVLLCQIVRIVRDGQPVRMSKRAGTFVTLRDLIDEVGRDAVRFTMLTRKADAQMEFDLDQVVAQSRDNPVFYVQYAHARCRSVLRAAAEMVEKGVFDLSTTPASLGDADLSGLTSDAELALLRRMAQWPRMVESAASAHEPHRIAFYLNELASDFHALWNRGRDDATLRFLQEHDVATTRMKLALVEATATVLRSGMKVLGVQPVEEMR</sequence>
<dbReference type="RefSeq" id="WP_007399093.1">
    <property type="nucleotide sequence ID" value="NZ_CALMTF010000129.1"/>
</dbReference>
<dbReference type="SMART" id="SM00836">
    <property type="entry name" value="DALR_1"/>
    <property type="match status" value="1"/>
</dbReference>
<evidence type="ECO:0000256" key="9">
    <source>
        <dbReference type="ARBA" id="ARBA00049339"/>
    </source>
</evidence>
<dbReference type="Gene3D" id="1.10.730.10">
    <property type="entry name" value="Isoleucyl-tRNA Synthetase, Domain 1"/>
    <property type="match status" value="1"/>
</dbReference>
<protein>
    <recommendedName>
        <fullName evidence="10">Arginine--tRNA ligase</fullName>
        <ecNumber evidence="10">6.1.1.19</ecNumber>
    </recommendedName>
    <alternativeName>
        <fullName evidence="10">Arginyl-tRNA synthetase</fullName>
        <shortName evidence="10">ArgRS</shortName>
    </alternativeName>
</protein>
<keyword evidence="3 10" id="KW-0963">Cytoplasm</keyword>
<accession>A0A181C806</accession>
<evidence type="ECO:0000256" key="11">
    <source>
        <dbReference type="RuleBase" id="RU363038"/>
    </source>
</evidence>
<comment type="similarity">
    <text evidence="2 10 11">Belongs to the class-I aminoacyl-tRNA synthetase family.</text>
</comment>
<dbReference type="InterPro" id="IPR001412">
    <property type="entry name" value="aa-tRNA-synth_I_CS"/>
</dbReference>
<keyword evidence="6 10" id="KW-0067">ATP-binding</keyword>
<dbReference type="PROSITE" id="PS00178">
    <property type="entry name" value="AA_TRNA_LIGASE_I"/>
    <property type="match status" value="1"/>
</dbReference>
<dbReference type="InterPro" id="IPR008909">
    <property type="entry name" value="DALR_anticod-bd"/>
</dbReference>
<keyword evidence="4 10" id="KW-0436">Ligase</keyword>
<feature type="short sequence motif" description="'HIGH' region" evidence="10">
    <location>
        <begin position="130"/>
        <end position="140"/>
    </location>
</feature>
<evidence type="ECO:0000256" key="1">
    <source>
        <dbReference type="ARBA" id="ARBA00004496"/>
    </source>
</evidence>
<keyword evidence="13" id="KW-1185">Reference proteome</keyword>
<dbReference type="Gene3D" id="3.40.50.620">
    <property type="entry name" value="HUPs"/>
    <property type="match status" value="1"/>
</dbReference>
<dbReference type="PANTHER" id="PTHR11956:SF5">
    <property type="entry name" value="ARGININE--TRNA LIGASE, CYTOPLASMIC"/>
    <property type="match status" value="1"/>
</dbReference>
<evidence type="ECO:0000256" key="6">
    <source>
        <dbReference type="ARBA" id="ARBA00022840"/>
    </source>
</evidence>
<dbReference type="NCBIfam" id="TIGR00456">
    <property type="entry name" value="argS"/>
    <property type="match status" value="1"/>
</dbReference>
<dbReference type="GO" id="GO:0004814">
    <property type="term" value="F:arginine-tRNA ligase activity"/>
    <property type="evidence" value="ECO:0007669"/>
    <property type="project" value="UniProtKB-UniRule"/>
</dbReference>
<dbReference type="KEGG" id="kre:GWK63_03250"/>
<dbReference type="GO" id="GO:0006420">
    <property type="term" value="P:arginyl-tRNA aminoacylation"/>
    <property type="evidence" value="ECO:0007669"/>
    <property type="project" value="UniProtKB-UniRule"/>
</dbReference>
<dbReference type="InterPro" id="IPR035684">
    <property type="entry name" value="ArgRS_core"/>
</dbReference>
<dbReference type="GO" id="GO:0005737">
    <property type="term" value="C:cytoplasm"/>
    <property type="evidence" value="ECO:0007669"/>
    <property type="project" value="UniProtKB-SubCell"/>
</dbReference>
<dbReference type="SUPFAM" id="SSF47323">
    <property type="entry name" value="Anticodon-binding domain of a subclass of class I aminoacyl-tRNA synthetases"/>
    <property type="match status" value="1"/>
</dbReference>
<name>A0A181C806_9PROT</name>
<evidence type="ECO:0000256" key="2">
    <source>
        <dbReference type="ARBA" id="ARBA00005594"/>
    </source>
</evidence>
<dbReference type="Pfam" id="PF03485">
    <property type="entry name" value="Arg_tRNA_synt_N"/>
    <property type="match status" value="1"/>
</dbReference>
<dbReference type="GO" id="GO:0005524">
    <property type="term" value="F:ATP binding"/>
    <property type="evidence" value="ECO:0007669"/>
    <property type="project" value="UniProtKB-UniRule"/>
</dbReference>
<evidence type="ECO:0000313" key="13">
    <source>
        <dbReference type="Proteomes" id="UP000502533"/>
    </source>
</evidence>
<dbReference type="InterPro" id="IPR005148">
    <property type="entry name" value="Arg-tRNA-synth_N"/>
</dbReference>
<dbReference type="PANTHER" id="PTHR11956">
    <property type="entry name" value="ARGINYL-TRNA SYNTHETASE"/>
    <property type="match status" value="1"/>
</dbReference>
<keyword evidence="5 10" id="KW-0547">Nucleotide-binding</keyword>
<dbReference type="EMBL" id="CP050139">
    <property type="protein sequence ID" value="QIP34635.1"/>
    <property type="molecule type" value="Genomic_DNA"/>
</dbReference>
<dbReference type="FunFam" id="1.10.730.10:FF:000008">
    <property type="entry name" value="Arginine--tRNA ligase"/>
    <property type="match status" value="1"/>
</dbReference>
<reference evidence="12 13" key="1">
    <citation type="submission" date="2020-03" db="EMBL/GenBank/DDBJ databases">
        <title>Isolation of cellulose-producing strains, genome characterization and application of the synthesized cellulose films as an economical and sustainable material for piezoelectric sensor construction.</title>
        <authorList>
            <person name="Mangayil R.K."/>
        </authorList>
    </citation>
    <scope>NUCLEOTIDE SEQUENCE [LARGE SCALE GENOMIC DNA]</scope>
    <source>
        <strain evidence="12 13">ENS 9a1a</strain>
    </source>
</reference>
<keyword evidence="7 10" id="KW-0648">Protein biosynthesis</keyword>
<evidence type="ECO:0000256" key="7">
    <source>
        <dbReference type="ARBA" id="ARBA00022917"/>
    </source>
</evidence>
<dbReference type="AlphaFoldDB" id="A0A181C806"/>
<dbReference type="InterPro" id="IPR009080">
    <property type="entry name" value="tRNAsynth_Ia_anticodon-bd"/>
</dbReference>
<dbReference type="PRINTS" id="PR01038">
    <property type="entry name" value="TRNASYNTHARG"/>
</dbReference>
<dbReference type="EC" id="6.1.1.19" evidence="10"/>
<dbReference type="InterPro" id="IPR001278">
    <property type="entry name" value="Arg-tRNA-ligase"/>
</dbReference>
<evidence type="ECO:0000256" key="4">
    <source>
        <dbReference type="ARBA" id="ARBA00022598"/>
    </source>
</evidence>
<evidence type="ECO:0000313" key="12">
    <source>
        <dbReference type="EMBL" id="QIP34635.1"/>
    </source>
</evidence>
<keyword evidence="8 10" id="KW-0030">Aminoacyl-tRNA synthetase</keyword>
<dbReference type="Proteomes" id="UP000502533">
    <property type="component" value="Chromosome"/>
</dbReference>
<evidence type="ECO:0000256" key="3">
    <source>
        <dbReference type="ARBA" id="ARBA00022490"/>
    </source>
</evidence>
<dbReference type="GeneID" id="85021163"/>